<gene>
    <name evidence="1" type="ORF">LEP1GSC172_2044</name>
</gene>
<organism evidence="1 2">
    <name type="scientific">Leptospira noguchii</name>
    <dbReference type="NCBI Taxonomy" id="28182"/>
    <lineage>
        <taxon>Bacteria</taxon>
        <taxon>Pseudomonadati</taxon>
        <taxon>Spirochaetota</taxon>
        <taxon>Spirochaetia</taxon>
        <taxon>Leptospirales</taxon>
        <taxon>Leptospiraceae</taxon>
        <taxon>Leptospira</taxon>
    </lineage>
</organism>
<name>M6VVS7_9LEPT</name>
<sequence>MDKKFGSWIDQNFICTFFLKDIFKIQLVCRSKYFLFCGNSSIFIEGSKMIHSKILGQTIKFI</sequence>
<dbReference type="EMBL" id="AKWD02000043">
    <property type="protein sequence ID" value="EMO53658.1"/>
    <property type="molecule type" value="Genomic_DNA"/>
</dbReference>
<comment type="caution">
    <text evidence="1">The sequence shown here is derived from an EMBL/GenBank/DDBJ whole genome shotgun (WGS) entry which is preliminary data.</text>
</comment>
<reference evidence="1 2" key="1">
    <citation type="submission" date="2013-01" db="EMBL/GenBank/DDBJ databases">
        <authorList>
            <person name="Harkins D.M."/>
            <person name="Durkin A.S."/>
            <person name="Brinkac L.M."/>
            <person name="Haft D.H."/>
            <person name="Selengut J.D."/>
            <person name="Sanka R."/>
            <person name="DePew J."/>
            <person name="Purushe J."/>
            <person name="Matthias M.A."/>
            <person name="Vinetz J.M."/>
            <person name="Sutton G.G."/>
            <person name="Nierman W.C."/>
            <person name="Fouts D.E."/>
        </authorList>
    </citation>
    <scope>NUCLEOTIDE SEQUENCE [LARGE SCALE GENOMIC DNA]</scope>
    <source>
        <strain evidence="1 2">HAI1536</strain>
    </source>
</reference>
<evidence type="ECO:0000313" key="2">
    <source>
        <dbReference type="Proteomes" id="UP000012112"/>
    </source>
</evidence>
<accession>M6VVS7</accession>
<dbReference type="Proteomes" id="UP000012112">
    <property type="component" value="Unassembled WGS sequence"/>
</dbReference>
<dbReference type="AlphaFoldDB" id="M6VVS7"/>
<proteinExistence type="predicted"/>
<protein>
    <submittedName>
        <fullName evidence="1">Uncharacterized protein</fullName>
    </submittedName>
</protein>
<evidence type="ECO:0000313" key="1">
    <source>
        <dbReference type="EMBL" id="EMO53658.1"/>
    </source>
</evidence>